<accession>A0A0H2RHS6</accession>
<proteinExistence type="predicted"/>
<keyword evidence="1" id="KW-0175">Coiled coil</keyword>
<evidence type="ECO:0000313" key="4">
    <source>
        <dbReference type="Proteomes" id="UP000053477"/>
    </source>
</evidence>
<feature type="region of interest" description="Disordered" evidence="2">
    <location>
        <begin position="147"/>
        <end position="187"/>
    </location>
</feature>
<reference evidence="3 4" key="1">
    <citation type="submission" date="2015-04" db="EMBL/GenBank/DDBJ databases">
        <title>Complete genome sequence of Schizopora paradoxa KUC8140, a cosmopolitan wood degrader in East Asia.</title>
        <authorList>
            <consortium name="DOE Joint Genome Institute"/>
            <person name="Min B."/>
            <person name="Park H."/>
            <person name="Jang Y."/>
            <person name="Kim J.-J."/>
            <person name="Kim K.H."/>
            <person name="Pangilinan J."/>
            <person name="Lipzen A."/>
            <person name="Riley R."/>
            <person name="Grigoriev I.V."/>
            <person name="Spatafora J.W."/>
            <person name="Choi I.-G."/>
        </authorList>
    </citation>
    <scope>NUCLEOTIDE SEQUENCE [LARGE SCALE GENOMIC DNA]</scope>
    <source>
        <strain evidence="3 4">KUC8140</strain>
    </source>
</reference>
<organism evidence="3 4">
    <name type="scientific">Schizopora paradoxa</name>
    <dbReference type="NCBI Taxonomy" id="27342"/>
    <lineage>
        <taxon>Eukaryota</taxon>
        <taxon>Fungi</taxon>
        <taxon>Dikarya</taxon>
        <taxon>Basidiomycota</taxon>
        <taxon>Agaricomycotina</taxon>
        <taxon>Agaricomycetes</taxon>
        <taxon>Hymenochaetales</taxon>
        <taxon>Schizoporaceae</taxon>
        <taxon>Schizopora</taxon>
    </lineage>
</organism>
<feature type="compositionally biased region" description="Acidic residues" evidence="2">
    <location>
        <begin position="396"/>
        <end position="406"/>
    </location>
</feature>
<feature type="compositionally biased region" description="Low complexity" evidence="2">
    <location>
        <begin position="360"/>
        <end position="370"/>
    </location>
</feature>
<dbReference type="EMBL" id="KQ086067">
    <property type="protein sequence ID" value="KLO09073.1"/>
    <property type="molecule type" value="Genomic_DNA"/>
</dbReference>
<keyword evidence="4" id="KW-1185">Reference proteome</keyword>
<protein>
    <submittedName>
        <fullName evidence="3">Uncharacterized protein</fullName>
    </submittedName>
</protein>
<feature type="region of interest" description="Disordered" evidence="2">
    <location>
        <begin position="256"/>
        <end position="299"/>
    </location>
</feature>
<dbReference type="STRING" id="27342.A0A0H2RHS6"/>
<feature type="compositionally biased region" description="Polar residues" evidence="2">
    <location>
        <begin position="217"/>
        <end position="235"/>
    </location>
</feature>
<evidence type="ECO:0000256" key="2">
    <source>
        <dbReference type="SAM" id="MobiDB-lite"/>
    </source>
</evidence>
<feature type="compositionally biased region" description="Pro residues" evidence="2">
    <location>
        <begin position="168"/>
        <end position="186"/>
    </location>
</feature>
<name>A0A0H2RHS6_9AGAM</name>
<dbReference type="AlphaFoldDB" id="A0A0H2RHS6"/>
<dbReference type="InParanoid" id="A0A0H2RHS6"/>
<feature type="compositionally biased region" description="Low complexity" evidence="2">
    <location>
        <begin position="270"/>
        <end position="279"/>
    </location>
</feature>
<feature type="region of interest" description="Disordered" evidence="2">
    <location>
        <begin position="217"/>
        <end position="240"/>
    </location>
</feature>
<gene>
    <name evidence="3" type="ORF">SCHPADRAFT_908107</name>
</gene>
<feature type="coiled-coil region" evidence="1">
    <location>
        <begin position="189"/>
        <end position="216"/>
    </location>
</feature>
<dbReference type="Proteomes" id="UP000053477">
    <property type="component" value="Unassembled WGS sequence"/>
</dbReference>
<evidence type="ECO:0000313" key="3">
    <source>
        <dbReference type="EMBL" id="KLO09073.1"/>
    </source>
</evidence>
<feature type="region of interest" description="Disordered" evidence="2">
    <location>
        <begin position="360"/>
        <end position="408"/>
    </location>
</feature>
<sequence>MNDSVRLLVEKVEACNSDVSSWKPANLRMSRSLSTIPQSPSSPSSESSCSCPRAYGRAIVAELSHLLSRERAAHAETLLAAEQRVTYYEAAIARREADLACVLDACHCGVASALAATFSEFGSDIPEDRMERTLAIEVHNLRGEVQVEKARRNNPRKSMPITPSIPQNAPPVRNPSSPPAVTPPPESDLITLTRQIDSLRAEVLRLSSEKDALQRVVQTEFSSDSPTSTHLPPSESQEERELVLIQENERLREALARAQRHPTSPPSRPRSPSHSLPSPAIHASSVLPPPSTDLFRSPLPDSAAIDKNFPPLTPDLSMSAASTSMHGCSAYDDVESLFPIDLSEVIPLPLSPLLSPLPSLAGPSDSGSGSRSNPRPLFPFPSSLQQTPLDMSLCSDESDESIEGEESPTLRAAQLLRQQREASLEAQLAAEHFEAEAREREMLELREAIASLAVGAGLGAQVVAPNPDPDPIPPPD</sequence>
<evidence type="ECO:0000256" key="1">
    <source>
        <dbReference type="SAM" id="Coils"/>
    </source>
</evidence>